<proteinExistence type="predicted"/>
<comment type="caution">
    <text evidence="1">The sequence shown here is derived from an EMBL/GenBank/DDBJ whole genome shotgun (WGS) entry which is preliminary data.</text>
</comment>
<keyword evidence="2" id="KW-1185">Reference proteome</keyword>
<accession>A0ABQ5G0A5</accession>
<dbReference type="EMBL" id="BQNB010017944">
    <property type="protein sequence ID" value="GJT68950.1"/>
    <property type="molecule type" value="Genomic_DNA"/>
</dbReference>
<name>A0ABQ5G0A5_9ASTR</name>
<evidence type="ECO:0000313" key="1">
    <source>
        <dbReference type="EMBL" id="GJT68950.1"/>
    </source>
</evidence>
<reference evidence="1" key="1">
    <citation type="journal article" date="2022" name="Int. J. Mol. Sci.">
        <title>Draft Genome of Tanacetum Coccineum: Genomic Comparison of Closely Related Tanacetum-Family Plants.</title>
        <authorList>
            <person name="Yamashiro T."/>
            <person name="Shiraishi A."/>
            <person name="Nakayama K."/>
            <person name="Satake H."/>
        </authorList>
    </citation>
    <scope>NUCLEOTIDE SEQUENCE</scope>
</reference>
<gene>
    <name evidence="1" type="ORF">Tco_1028236</name>
</gene>
<organism evidence="1 2">
    <name type="scientific">Tanacetum coccineum</name>
    <dbReference type="NCBI Taxonomy" id="301880"/>
    <lineage>
        <taxon>Eukaryota</taxon>
        <taxon>Viridiplantae</taxon>
        <taxon>Streptophyta</taxon>
        <taxon>Embryophyta</taxon>
        <taxon>Tracheophyta</taxon>
        <taxon>Spermatophyta</taxon>
        <taxon>Magnoliopsida</taxon>
        <taxon>eudicotyledons</taxon>
        <taxon>Gunneridae</taxon>
        <taxon>Pentapetalae</taxon>
        <taxon>asterids</taxon>
        <taxon>campanulids</taxon>
        <taxon>Asterales</taxon>
        <taxon>Asteraceae</taxon>
        <taxon>Asteroideae</taxon>
        <taxon>Anthemideae</taxon>
        <taxon>Anthemidinae</taxon>
        <taxon>Tanacetum</taxon>
    </lineage>
</organism>
<sequence length="167" mass="18888">MPEEWRLIGRLTIEYILVLVSPWRLSFSKTESGIRLMLAPRSARAKHSSNSGKSHGTTMRPRIPSVGAWSNRHSFDYQPSYLLEINKIRSNLLVASLERAKRVVLVCEVIVKQVQPLISIELPFGDKIAIEIVLECEGLPTFIYTTGMGLVRVDEMNLAMEKSGFCR</sequence>
<protein>
    <submittedName>
        <fullName evidence="1">Uncharacterized protein</fullName>
    </submittedName>
</protein>
<reference evidence="1" key="2">
    <citation type="submission" date="2022-01" db="EMBL/GenBank/DDBJ databases">
        <authorList>
            <person name="Yamashiro T."/>
            <person name="Shiraishi A."/>
            <person name="Satake H."/>
            <person name="Nakayama K."/>
        </authorList>
    </citation>
    <scope>NUCLEOTIDE SEQUENCE</scope>
</reference>
<evidence type="ECO:0000313" key="2">
    <source>
        <dbReference type="Proteomes" id="UP001151760"/>
    </source>
</evidence>
<dbReference type="Proteomes" id="UP001151760">
    <property type="component" value="Unassembled WGS sequence"/>
</dbReference>